<dbReference type="PROSITE" id="PS50109">
    <property type="entry name" value="HIS_KIN"/>
    <property type="match status" value="1"/>
</dbReference>
<dbReference type="GO" id="GO:0005524">
    <property type="term" value="F:ATP binding"/>
    <property type="evidence" value="ECO:0007669"/>
    <property type="project" value="UniProtKB-KW"/>
</dbReference>
<dbReference type="InterPro" id="IPR036097">
    <property type="entry name" value="HisK_dim/P_sf"/>
</dbReference>
<comment type="catalytic activity">
    <reaction evidence="1">
        <text>ATP + protein L-histidine = ADP + protein N-phospho-L-histidine.</text>
        <dbReference type="EC" id="2.7.13.3"/>
    </reaction>
</comment>
<dbReference type="InterPro" id="IPR050980">
    <property type="entry name" value="2C_sensor_his_kinase"/>
</dbReference>
<dbReference type="GO" id="GO:0005886">
    <property type="term" value="C:plasma membrane"/>
    <property type="evidence" value="ECO:0007669"/>
    <property type="project" value="UniProtKB-SubCell"/>
</dbReference>
<feature type="domain" description="HAMP" evidence="17">
    <location>
        <begin position="167"/>
        <end position="221"/>
    </location>
</feature>
<dbReference type="SUPFAM" id="SSF47384">
    <property type="entry name" value="Homodimeric domain of signal transducing histidine kinase"/>
    <property type="match status" value="1"/>
</dbReference>
<keyword evidence="9" id="KW-0547">Nucleotide-binding</keyword>
<keyword evidence="8 15" id="KW-0812">Transmembrane</keyword>
<name>A0AAE2YNF4_9PROT</name>
<evidence type="ECO:0000259" key="16">
    <source>
        <dbReference type="PROSITE" id="PS50109"/>
    </source>
</evidence>
<evidence type="ECO:0000256" key="8">
    <source>
        <dbReference type="ARBA" id="ARBA00022692"/>
    </source>
</evidence>
<evidence type="ECO:0000256" key="6">
    <source>
        <dbReference type="ARBA" id="ARBA00022553"/>
    </source>
</evidence>
<dbReference type="SUPFAM" id="SSF55874">
    <property type="entry name" value="ATPase domain of HSP90 chaperone/DNA topoisomerase II/histidine kinase"/>
    <property type="match status" value="1"/>
</dbReference>
<dbReference type="Pfam" id="PF02518">
    <property type="entry name" value="HATPase_c"/>
    <property type="match status" value="1"/>
</dbReference>
<dbReference type="Gene3D" id="3.30.565.10">
    <property type="entry name" value="Histidine kinase-like ATPase, C-terminal domain"/>
    <property type="match status" value="1"/>
</dbReference>
<accession>A0AAE2YNF4</accession>
<evidence type="ECO:0000256" key="13">
    <source>
        <dbReference type="ARBA" id="ARBA00023012"/>
    </source>
</evidence>
<keyword evidence="13" id="KW-0902">Two-component regulatory system</keyword>
<evidence type="ECO:0000256" key="5">
    <source>
        <dbReference type="ARBA" id="ARBA00022519"/>
    </source>
</evidence>
<dbReference type="EMBL" id="JAAXYO010000039">
    <property type="protein sequence ID" value="MBU2787254.1"/>
    <property type="molecule type" value="Genomic_DNA"/>
</dbReference>
<dbReference type="EC" id="2.7.13.3" evidence="3"/>
<keyword evidence="10 18" id="KW-0418">Kinase</keyword>
<keyword evidence="12 15" id="KW-1133">Transmembrane helix</keyword>
<dbReference type="InterPro" id="IPR005467">
    <property type="entry name" value="His_kinase_dom"/>
</dbReference>
<reference evidence="18" key="1">
    <citation type="journal article" date="2021" name="ISME J.">
        <title>Genomic evolution of the class Acidithiobacillia: deep-branching Proteobacteria living in extreme acidic conditions.</title>
        <authorList>
            <person name="Moya-Beltran A."/>
            <person name="Beard S."/>
            <person name="Rojas-Villalobos C."/>
            <person name="Issotta F."/>
            <person name="Gallardo Y."/>
            <person name="Ulloa R."/>
            <person name="Giaveno A."/>
            <person name="Degli Esposti M."/>
            <person name="Johnson D.B."/>
            <person name="Quatrini R."/>
        </authorList>
    </citation>
    <scope>NUCLEOTIDE SEQUENCE</scope>
    <source>
        <strain evidence="18">VAN18-1</strain>
    </source>
</reference>
<dbReference type="AlphaFoldDB" id="A0AAE2YNF4"/>
<keyword evidence="5" id="KW-0997">Cell inner membrane</keyword>
<comment type="subcellular location">
    <subcellularLocation>
        <location evidence="2">Cell inner membrane</location>
        <topology evidence="2">Multi-pass membrane protein</topology>
    </subcellularLocation>
</comment>
<dbReference type="InterPro" id="IPR003660">
    <property type="entry name" value="HAMP_dom"/>
</dbReference>
<proteinExistence type="predicted"/>
<dbReference type="PANTHER" id="PTHR44936:SF5">
    <property type="entry name" value="SENSOR HISTIDINE KINASE ENVZ"/>
    <property type="match status" value="1"/>
</dbReference>
<evidence type="ECO:0000259" key="17">
    <source>
        <dbReference type="PROSITE" id="PS50885"/>
    </source>
</evidence>
<dbReference type="SMART" id="SM00388">
    <property type="entry name" value="HisKA"/>
    <property type="match status" value="1"/>
</dbReference>
<organism evidence="18 19">
    <name type="scientific">Igneacidithiobacillus copahuensis</name>
    <dbReference type="NCBI Taxonomy" id="2724909"/>
    <lineage>
        <taxon>Bacteria</taxon>
        <taxon>Pseudomonadati</taxon>
        <taxon>Pseudomonadota</taxon>
        <taxon>Acidithiobacillia</taxon>
        <taxon>Acidithiobacillales</taxon>
        <taxon>Acidithiobacillaceae</taxon>
        <taxon>Igneacidithiobacillus</taxon>
    </lineage>
</organism>
<evidence type="ECO:0000256" key="15">
    <source>
        <dbReference type="SAM" id="Phobius"/>
    </source>
</evidence>
<evidence type="ECO:0000256" key="12">
    <source>
        <dbReference type="ARBA" id="ARBA00022989"/>
    </source>
</evidence>
<evidence type="ECO:0000256" key="3">
    <source>
        <dbReference type="ARBA" id="ARBA00012438"/>
    </source>
</evidence>
<dbReference type="InterPro" id="IPR036890">
    <property type="entry name" value="HATPase_C_sf"/>
</dbReference>
<keyword evidence="14 15" id="KW-0472">Membrane</keyword>
<keyword evidence="7" id="KW-0808">Transferase</keyword>
<evidence type="ECO:0000256" key="11">
    <source>
        <dbReference type="ARBA" id="ARBA00022840"/>
    </source>
</evidence>
<feature type="domain" description="Histidine kinase" evidence="16">
    <location>
        <begin position="229"/>
        <end position="427"/>
    </location>
</feature>
<dbReference type="Proteomes" id="UP001197378">
    <property type="component" value="Unassembled WGS sequence"/>
</dbReference>
<sequence>MGKGLSLRCRTVKMRRLWPRSSLGRSLLLLSLLLLISQGSIYLLFHNYVFDPAAQRFAQLLWQVDQTLVARPPTELGWSRSSQPLGSIPQSYFWREVAQSFAKIDKGAQLRVQEQEGTLWVWLRGKQGQSWLGVPIQGVALIGNPFTFVRLLIMLFLILLGAWLIVWQVNRPLSRLARSAPRLLRGEYSDGYPVSPHAPEDIQELERTLAGMAADLHRLHEERTLLLTGISHELRTPLSRLLLSLHLPADEWAREQPAMLADVEEMEEVLGNFLAWVQGGEREKQITIPVAQWFQEMAAIARDRYGLEVAENLVAGGSFLCRPIALERVFRNLFDNSRRYGSGVIRLEARCEEGFCRFRLVDLGGEPLSAAMIFAMNEGSLPRQTGHGSGMGIRLCHRLLAQQGGSLHYAAATAGGLDAEVLLPSTKR</sequence>
<dbReference type="GO" id="GO:0000155">
    <property type="term" value="F:phosphorelay sensor kinase activity"/>
    <property type="evidence" value="ECO:0007669"/>
    <property type="project" value="InterPro"/>
</dbReference>
<dbReference type="Gene3D" id="1.10.287.130">
    <property type="match status" value="1"/>
</dbReference>
<evidence type="ECO:0000313" key="19">
    <source>
        <dbReference type="Proteomes" id="UP001197378"/>
    </source>
</evidence>
<feature type="transmembrane region" description="Helical" evidence="15">
    <location>
        <begin position="148"/>
        <end position="169"/>
    </location>
</feature>
<evidence type="ECO:0000256" key="4">
    <source>
        <dbReference type="ARBA" id="ARBA00022475"/>
    </source>
</evidence>
<keyword evidence="6" id="KW-0597">Phosphoprotein</keyword>
<evidence type="ECO:0000313" key="18">
    <source>
        <dbReference type="EMBL" id="MBU2787254.1"/>
    </source>
</evidence>
<keyword evidence="11" id="KW-0067">ATP-binding</keyword>
<dbReference type="InterPro" id="IPR003661">
    <property type="entry name" value="HisK_dim/P_dom"/>
</dbReference>
<keyword evidence="19" id="KW-1185">Reference proteome</keyword>
<protein>
    <recommendedName>
        <fullName evidence="3">histidine kinase</fullName>
        <ecNumber evidence="3">2.7.13.3</ecNumber>
    </recommendedName>
</protein>
<evidence type="ECO:0000256" key="7">
    <source>
        <dbReference type="ARBA" id="ARBA00022679"/>
    </source>
</evidence>
<gene>
    <name evidence="18" type="ORF">HFQ13_03340</name>
</gene>
<keyword evidence="4" id="KW-1003">Cell membrane</keyword>
<evidence type="ECO:0000256" key="10">
    <source>
        <dbReference type="ARBA" id="ARBA00022777"/>
    </source>
</evidence>
<evidence type="ECO:0000256" key="14">
    <source>
        <dbReference type="ARBA" id="ARBA00023136"/>
    </source>
</evidence>
<comment type="caution">
    <text evidence="18">The sequence shown here is derived from an EMBL/GenBank/DDBJ whole genome shotgun (WGS) entry which is preliminary data.</text>
</comment>
<evidence type="ECO:0000256" key="1">
    <source>
        <dbReference type="ARBA" id="ARBA00000085"/>
    </source>
</evidence>
<dbReference type="PANTHER" id="PTHR44936">
    <property type="entry name" value="SENSOR PROTEIN CREC"/>
    <property type="match status" value="1"/>
</dbReference>
<dbReference type="InterPro" id="IPR003594">
    <property type="entry name" value="HATPase_dom"/>
</dbReference>
<dbReference type="PROSITE" id="PS50885">
    <property type="entry name" value="HAMP"/>
    <property type="match status" value="1"/>
</dbReference>
<evidence type="ECO:0000256" key="2">
    <source>
        <dbReference type="ARBA" id="ARBA00004429"/>
    </source>
</evidence>
<evidence type="ECO:0000256" key="9">
    <source>
        <dbReference type="ARBA" id="ARBA00022741"/>
    </source>
</evidence>